<name>A0A7J6WVG1_THATH</name>
<reference evidence="1 2" key="1">
    <citation type="submission" date="2020-06" db="EMBL/GenBank/DDBJ databases">
        <title>Transcriptomic and genomic resources for Thalictrum thalictroides and T. hernandezii: Facilitating candidate gene discovery in an emerging model plant lineage.</title>
        <authorList>
            <person name="Arias T."/>
            <person name="Riano-Pachon D.M."/>
            <person name="Di Stilio V.S."/>
        </authorList>
    </citation>
    <scope>NUCLEOTIDE SEQUENCE [LARGE SCALE GENOMIC DNA]</scope>
    <source>
        <strain evidence="2">cv. WT478/WT964</strain>
        <tissue evidence="1">Leaves</tissue>
    </source>
</reference>
<sequence>SLNSLIAVLDADFHSLSSIHHRKQYRPSLDRIKCRLLEGTSAQEVRALVLDMQARLLLDMLGNGIESALINPATLVSEPWHASSEMLHGIDPDAMTVEPALVSSIQ</sequence>
<evidence type="ECO:0000313" key="1">
    <source>
        <dbReference type="EMBL" id="KAF5200897.1"/>
    </source>
</evidence>
<dbReference type="GO" id="GO:0006355">
    <property type="term" value="P:regulation of DNA-templated transcription"/>
    <property type="evidence" value="ECO:0007669"/>
    <property type="project" value="InterPro"/>
</dbReference>
<dbReference type="Proteomes" id="UP000554482">
    <property type="component" value="Unassembled WGS sequence"/>
</dbReference>
<dbReference type="AlphaFoldDB" id="A0A7J6WVG1"/>
<dbReference type="PANTHER" id="PTHR35130:SF1">
    <property type="entry name" value="MEDIATOR OF RNA POLYMERASE II TRANSCRIPTION SUBUNIT 16"/>
    <property type="match status" value="1"/>
</dbReference>
<comment type="caution">
    <text evidence="1">The sequence shown here is derived from an EMBL/GenBank/DDBJ whole genome shotgun (WGS) entry which is preliminary data.</text>
</comment>
<feature type="non-terminal residue" evidence="1">
    <location>
        <position position="1"/>
    </location>
</feature>
<organism evidence="1 2">
    <name type="scientific">Thalictrum thalictroides</name>
    <name type="common">Rue-anemone</name>
    <name type="synonym">Anemone thalictroides</name>
    <dbReference type="NCBI Taxonomy" id="46969"/>
    <lineage>
        <taxon>Eukaryota</taxon>
        <taxon>Viridiplantae</taxon>
        <taxon>Streptophyta</taxon>
        <taxon>Embryophyta</taxon>
        <taxon>Tracheophyta</taxon>
        <taxon>Spermatophyta</taxon>
        <taxon>Magnoliopsida</taxon>
        <taxon>Ranunculales</taxon>
        <taxon>Ranunculaceae</taxon>
        <taxon>Thalictroideae</taxon>
        <taxon>Thalictrum</taxon>
    </lineage>
</organism>
<evidence type="ECO:0000313" key="2">
    <source>
        <dbReference type="Proteomes" id="UP000554482"/>
    </source>
</evidence>
<proteinExistence type="predicted"/>
<feature type="non-terminal residue" evidence="1">
    <location>
        <position position="106"/>
    </location>
</feature>
<dbReference type="OrthoDB" id="1937655at2759"/>
<gene>
    <name evidence="1" type="ORF">FRX31_009516</name>
</gene>
<dbReference type="EMBL" id="JABWDY010010144">
    <property type="protein sequence ID" value="KAF5200897.1"/>
    <property type="molecule type" value="Genomic_DNA"/>
</dbReference>
<keyword evidence="2" id="KW-1185">Reference proteome</keyword>
<dbReference type="GO" id="GO:0016592">
    <property type="term" value="C:mediator complex"/>
    <property type="evidence" value="ECO:0007669"/>
    <property type="project" value="InterPro"/>
</dbReference>
<protein>
    <submittedName>
        <fullName evidence="1">Mediator of RNA polymerase II transcription subunit 16-like</fullName>
    </submittedName>
</protein>
<dbReference type="InterPro" id="IPR038836">
    <property type="entry name" value="MED16"/>
</dbReference>
<accession>A0A7J6WVG1</accession>
<dbReference type="PANTHER" id="PTHR35130">
    <property type="entry name" value="MEDIATOR OF RNA POLYMERASE II TRANSCRIPTION SUBUNIT 16"/>
    <property type="match status" value="1"/>
</dbReference>